<dbReference type="AlphaFoldDB" id="A0A9E7ZNK5"/>
<sequence length="308" mass="34518">MNSVATKEQIRDYESFVAPIWGGRARLDELFAQSGDYRRAFDDAVFGRYMGSIDTLIPWVKRVCPDIDKRRLFEIGCGTGSSTAAFATACDGVTAFDIAEGDVIQAQARLKSFGVTNSCAKRADFTDILYNLDAAPRVDGVLLFAVLEHMYVSERIETLKRSWSKLSSGGMIIICETPNRLSYIDAHTFSQPFANMLPPDLSRMWADKCVSDAVRNELKAVPPDDYLALRDRFIRIGHSGPSYHEFELALGEQVHDCIVSGEFDPEIDAINLPYRLEHNLLAQELAARAPHVHRAFAMPFLYMALRKP</sequence>
<dbReference type="SUPFAM" id="SSF53335">
    <property type="entry name" value="S-adenosyl-L-methionine-dependent methyltransferases"/>
    <property type="match status" value="1"/>
</dbReference>
<accession>A0A9E7ZNK5</accession>
<dbReference type="GO" id="GO:0008168">
    <property type="term" value="F:methyltransferase activity"/>
    <property type="evidence" value="ECO:0007669"/>
    <property type="project" value="UniProtKB-KW"/>
</dbReference>
<dbReference type="EMBL" id="CP102774">
    <property type="protein sequence ID" value="UZF87319.1"/>
    <property type="molecule type" value="Genomic_DNA"/>
</dbReference>
<feature type="domain" description="Methyltransferase type 12" evidence="1">
    <location>
        <begin position="74"/>
        <end position="172"/>
    </location>
</feature>
<dbReference type="Pfam" id="PF08242">
    <property type="entry name" value="Methyltransf_12"/>
    <property type="match status" value="1"/>
</dbReference>
<name>A0A9E7ZNK5_9HYPH</name>
<dbReference type="GO" id="GO:0032259">
    <property type="term" value="P:methylation"/>
    <property type="evidence" value="ECO:0007669"/>
    <property type="project" value="UniProtKB-KW"/>
</dbReference>
<dbReference type="Gene3D" id="3.40.50.150">
    <property type="entry name" value="Vaccinia Virus protein VP39"/>
    <property type="match status" value="1"/>
</dbReference>
<gene>
    <name evidence="2" type="ORF">NWE54_00540</name>
</gene>
<dbReference type="InterPro" id="IPR029063">
    <property type="entry name" value="SAM-dependent_MTases_sf"/>
</dbReference>
<keyword evidence="2" id="KW-0489">Methyltransferase</keyword>
<organism evidence="2">
    <name type="scientific">Bosea sp. NBC_00436</name>
    <dbReference type="NCBI Taxonomy" id="2969620"/>
    <lineage>
        <taxon>Bacteria</taxon>
        <taxon>Pseudomonadati</taxon>
        <taxon>Pseudomonadota</taxon>
        <taxon>Alphaproteobacteria</taxon>
        <taxon>Hyphomicrobiales</taxon>
        <taxon>Boseaceae</taxon>
        <taxon>Bosea</taxon>
    </lineage>
</organism>
<evidence type="ECO:0000259" key="1">
    <source>
        <dbReference type="Pfam" id="PF08242"/>
    </source>
</evidence>
<proteinExistence type="predicted"/>
<dbReference type="PANTHER" id="PTHR43861:SF6">
    <property type="entry name" value="METHYLTRANSFERASE TYPE 11"/>
    <property type="match status" value="1"/>
</dbReference>
<dbReference type="CDD" id="cd02440">
    <property type="entry name" value="AdoMet_MTases"/>
    <property type="match status" value="1"/>
</dbReference>
<protein>
    <submittedName>
        <fullName evidence="2">Methyltransferase domain-containing protein</fullName>
    </submittedName>
</protein>
<dbReference type="PANTHER" id="PTHR43861">
    <property type="entry name" value="TRANS-ACONITATE 2-METHYLTRANSFERASE-RELATED"/>
    <property type="match status" value="1"/>
</dbReference>
<dbReference type="InterPro" id="IPR013217">
    <property type="entry name" value="Methyltransf_12"/>
</dbReference>
<evidence type="ECO:0000313" key="2">
    <source>
        <dbReference type="EMBL" id="UZF87319.1"/>
    </source>
</evidence>
<keyword evidence="2" id="KW-0808">Transferase</keyword>
<reference evidence="2" key="1">
    <citation type="submission" date="2022-08" db="EMBL/GenBank/DDBJ databases">
        <title>Complete Genome Sequences of 2 Bosea sp. soil isolates.</title>
        <authorList>
            <person name="Alvarez Arevalo M."/>
            <person name="Sterndorff E.B."/>
            <person name="Faurdal D."/>
            <person name="Joergensen T.S."/>
            <person name="Weber T."/>
        </authorList>
    </citation>
    <scope>NUCLEOTIDE SEQUENCE</scope>
    <source>
        <strain evidence="2">NBC_00436</strain>
    </source>
</reference>